<accession>A0A6M1T1S6</accession>
<evidence type="ECO:0000313" key="1">
    <source>
        <dbReference type="EMBL" id="NGP90018.1"/>
    </source>
</evidence>
<organism evidence="1 2">
    <name type="scientific">Fodinibius halophilus</name>
    <dbReference type="NCBI Taxonomy" id="1736908"/>
    <lineage>
        <taxon>Bacteria</taxon>
        <taxon>Pseudomonadati</taxon>
        <taxon>Balneolota</taxon>
        <taxon>Balneolia</taxon>
        <taxon>Balneolales</taxon>
        <taxon>Balneolaceae</taxon>
        <taxon>Fodinibius</taxon>
    </lineage>
</organism>
<dbReference type="AlphaFoldDB" id="A0A6M1T1S6"/>
<sequence length="66" mass="7731">MIDPEKVKEMDNYDLCEEVRQKLEILGLCIDGVLEHYQCSPGIRYAFDEADTLICEMNERLFESNN</sequence>
<protein>
    <submittedName>
        <fullName evidence="1">Uncharacterized protein</fullName>
    </submittedName>
</protein>
<name>A0A6M1T1S6_9BACT</name>
<comment type="caution">
    <text evidence="1">The sequence shown here is derived from an EMBL/GenBank/DDBJ whole genome shotgun (WGS) entry which is preliminary data.</text>
</comment>
<dbReference type="Proteomes" id="UP000479132">
    <property type="component" value="Unassembled WGS sequence"/>
</dbReference>
<gene>
    <name evidence="1" type="ORF">G3569_16795</name>
</gene>
<dbReference type="RefSeq" id="WP_165271247.1">
    <property type="nucleotide sequence ID" value="NZ_JAALLS010000030.1"/>
</dbReference>
<evidence type="ECO:0000313" key="2">
    <source>
        <dbReference type="Proteomes" id="UP000479132"/>
    </source>
</evidence>
<dbReference type="EMBL" id="JAALLS010000030">
    <property type="protein sequence ID" value="NGP90018.1"/>
    <property type="molecule type" value="Genomic_DNA"/>
</dbReference>
<keyword evidence="2" id="KW-1185">Reference proteome</keyword>
<proteinExistence type="predicted"/>
<reference evidence="1 2" key="1">
    <citation type="submission" date="2020-02" db="EMBL/GenBank/DDBJ databases">
        <title>Aliifodinibius halophilus 2W32, complete genome.</title>
        <authorList>
            <person name="Li Y."/>
            <person name="Wu S."/>
        </authorList>
    </citation>
    <scope>NUCLEOTIDE SEQUENCE [LARGE SCALE GENOMIC DNA]</scope>
    <source>
        <strain evidence="1 2">2W32</strain>
    </source>
</reference>